<dbReference type="HOGENOM" id="CLU_027562_0_2_5"/>
<dbReference type="InterPro" id="IPR038488">
    <property type="entry name" value="Integrase_DNA-bd_sf"/>
</dbReference>
<evidence type="ECO:0000313" key="9">
    <source>
        <dbReference type="Proteomes" id="UP000000552"/>
    </source>
</evidence>
<sequence>MLTIREIQSLVHKGEPGQWSHTKALYFFIAPSGRPFWAIRYMLKGRRRQMSLTDSIPATVRELKQIELLSETEREKVRKGIDPLAEREAAKAASPEPVRQLVTFKSVALDYIAANRGGWKNAKHVQQWENTLATYVYPVIGHLEPQSITTAEVLKILQPLWATKRETASRVRSRVETIIGAAKAKGMSEKPEIWANHHNPARWADNLEFWLNGKQEKNHFSAMPYPEIPAFAQSIAEREDYSTKALQFLILTATRTNETLGAEWSEIDTEKAVWTIPASRMKSGKEHRVPLSSEALKLVASLLRIEGNPYLFPGAIRNKSLSNMALLMVMRGLKLGHYVPHGFRSAFRDWAAEETVYPNHIVEMALAHTIKNKVEAAYRRGDLMEKRRQLMEDWSAYLASAR</sequence>
<evidence type="ECO:0000256" key="4">
    <source>
        <dbReference type="ARBA" id="ARBA00023172"/>
    </source>
</evidence>
<comment type="similarity">
    <text evidence="1">Belongs to the 'phage' integrase family.</text>
</comment>
<dbReference type="PROSITE" id="PS51898">
    <property type="entry name" value="TYR_RECOMBINASE"/>
    <property type="match status" value="1"/>
</dbReference>
<evidence type="ECO:0000259" key="7">
    <source>
        <dbReference type="PROSITE" id="PS51900"/>
    </source>
</evidence>
<reference evidence="8 9" key="1">
    <citation type="journal article" date="2000" name="DNA Res.">
        <title>Complete genome structure of the nitrogen-fixing symbiotic bacterium Mesorhizobium loti.</title>
        <authorList>
            <person name="Kaneko T."/>
            <person name="Nakamura Y."/>
            <person name="Sato S."/>
            <person name="Asamizu E."/>
            <person name="Kato T."/>
            <person name="Sasamoto S."/>
            <person name="Watanabe A."/>
            <person name="Idesawa K."/>
            <person name="Ishikawa A."/>
            <person name="Kawashima K."/>
            <person name="Kimura T."/>
            <person name="Kishida Y."/>
            <person name="Kiyokawa C."/>
            <person name="Kohara M."/>
            <person name="Matsumoto M."/>
            <person name="Matsuno A."/>
            <person name="Mochizuki Y."/>
            <person name="Nakayama S."/>
            <person name="Nakazaki N."/>
            <person name="Shimpo S."/>
            <person name="Sugimoto M."/>
            <person name="Takeuchi C."/>
            <person name="Yamada M."/>
            <person name="Tabata S."/>
        </authorList>
    </citation>
    <scope>NUCLEOTIDE SEQUENCE [LARGE SCALE GENOMIC DNA]</scope>
    <source>
        <strain evidence="9">LMG 29417 / CECT 9101 / MAFF 303099</strain>
    </source>
</reference>
<dbReference type="PROSITE" id="PS51900">
    <property type="entry name" value="CB"/>
    <property type="match status" value="1"/>
</dbReference>
<dbReference type="EMBL" id="BA000012">
    <property type="protein sequence ID" value="BAB48065.1"/>
    <property type="molecule type" value="Genomic_DNA"/>
</dbReference>
<dbReference type="PANTHER" id="PTHR30629:SF2">
    <property type="entry name" value="PROPHAGE INTEGRASE INTS-RELATED"/>
    <property type="match status" value="1"/>
</dbReference>
<keyword evidence="4" id="KW-0233">DNA recombination</keyword>
<dbReference type="InterPro" id="IPR050808">
    <property type="entry name" value="Phage_Integrase"/>
</dbReference>
<protein>
    <submittedName>
        <fullName evidence="8">Probable prophage integrase</fullName>
    </submittedName>
</protein>
<dbReference type="InterPro" id="IPR044068">
    <property type="entry name" value="CB"/>
</dbReference>
<dbReference type="KEGG" id="mlo:mll0487"/>
<dbReference type="InterPro" id="IPR011010">
    <property type="entry name" value="DNA_brk_join_enz"/>
</dbReference>
<dbReference type="InterPro" id="IPR053876">
    <property type="entry name" value="Phage_int_M"/>
</dbReference>
<keyword evidence="3 5" id="KW-0238">DNA-binding</keyword>
<dbReference type="Gene3D" id="1.10.150.130">
    <property type="match status" value="1"/>
</dbReference>
<dbReference type="InterPro" id="IPR002104">
    <property type="entry name" value="Integrase_catalytic"/>
</dbReference>
<evidence type="ECO:0000256" key="1">
    <source>
        <dbReference type="ARBA" id="ARBA00008857"/>
    </source>
</evidence>
<dbReference type="AlphaFoldDB" id="Q98MP8"/>
<feature type="domain" description="Tyr recombinase" evidence="6">
    <location>
        <begin position="218"/>
        <end position="391"/>
    </location>
</feature>
<dbReference type="InterPro" id="IPR010998">
    <property type="entry name" value="Integrase_recombinase_N"/>
</dbReference>
<proteinExistence type="inferred from homology"/>
<dbReference type="GO" id="GO:0015074">
    <property type="term" value="P:DNA integration"/>
    <property type="evidence" value="ECO:0007669"/>
    <property type="project" value="UniProtKB-KW"/>
</dbReference>
<dbReference type="GO" id="GO:0006310">
    <property type="term" value="P:DNA recombination"/>
    <property type="evidence" value="ECO:0007669"/>
    <property type="project" value="UniProtKB-KW"/>
</dbReference>
<organism evidence="8 9">
    <name type="scientific">Mesorhizobium japonicum (strain LMG 29417 / CECT 9101 / MAFF 303099)</name>
    <name type="common">Mesorhizobium loti (strain MAFF 303099)</name>
    <dbReference type="NCBI Taxonomy" id="266835"/>
    <lineage>
        <taxon>Bacteria</taxon>
        <taxon>Pseudomonadati</taxon>
        <taxon>Pseudomonadota</taxon>
        <taxon>Alphaproteobacteria</taxon>
        <taxon>Hyphomicrobiales</taxon>
        <taxon>Phyllobacteriaceae</taxon>
        <taxon>Mesorhizobium</taxon>
    </lineage>
</organism>
<dbReference type="Pfam" id="PF13356">
    <property type="entry name" value="Arm-DNA-bind_3"/>
    <property type="match status" value="1"/>
</dbReference>
<dbReference type="Pfam" id="PF22022">
    <property type="entry name" value="Phage_int_M"/>
    <property type="match status" value="1"/>
</dbReference>
<evidence type="ECO:0000259" key="6">
    <source>
        <dbReference type="PROSITE" id="PS51898"/>
    </source>
</evidence>
<dbReference type="Gene3D" id="1.10.443.10">
    <property type="entry name" value="Intergrase catalytic core"/>
    <property type="match status" value="1"/>
</dbReference>
<feature type="domain" description="Core-binding (CB)" evidence="7">
    <location>
        <begin position="119"/>
        <end position="183"/>
    </location>
</feature>
<dbReference type="CDD" id="cd00801">
    <property type="entry name" value="INT_P4_C"/>
    <property type="match status" value="1"/>
</dbReference>
<gene>
    <name evidence="8" type="ordered locus">mll0487</name>
</gene>
<dbReference type="Pfam" id="PF00589">
    <property type="entry name" value="Phage_integrase"/>
    <property type="match status" value="1"/>
</dbReference>
<evidence type="ECO:0000256" key="5">
    <source>
        <dbReference type="PROSITE-ProRule" id="PRU01248"/>
    </source>
</evidence>
<name>Q98MP8_RHILO</name>
<dbReference type="RefSeq" id="WP_010909421.1">
    <property type="nucleotide sequence ID" value="NC_002678.2"/>
</dbReference>
<evidence type="ECO:0000313" key="8">
    <source>
        <dbReference type="EMBL" id="BAB48065.1"/>
    </source>
</evidence>
<dbReference type="SUPFAM" id="SSF56349">
    <property type="entry name" value="DNA breaking-rejoining enzymes"/>
    <property type="match status" value="1"/>
</dbReference>
<dbReference type="Gene3D" id="3.30.160.390">
    <property type="entry name" value="Integrase, DNA-binding domain"/>
    <property type="match status" value="1"/>
</dbReference>
<evidence type="ECO:0000256" key="3">
    <source>
        <dbReference type="ARBA" id="ARBA00023125"/>
    </source>
</evidence>
<dbReference type="PATRIC" id="fig|266835.9.peg.392"/>
<dbReference type="InterPro" id="IPR025166">
    <property type="entry name" value="Integrase_DNA_bind_dom"/>
</dbReference>
<dbReference type="PANTHER" id="PTHR30629">
    <property type="entry name" value="PROPHAGE INTEGRASE"/>
    <property type="match status" value="1"/>
</dbReference>
<dbReference type="Proteomes" id="UP000000552">
    <property type="component" value="Chromosome"/>
</dbReference>
<dbReference type="GO" id="GO:0003677">
    <property type="term" value="F:DNA binding"/>
    <property type="evidence" value="ECO:0007669"/>
    <property type="project" value="UniProtKB-UniRule"/>
</dbReference>
<evidence type="ECO:0000256" key="2">
    <source>
        <dbReference type="ARBA" id="ARBA00022908"/>
    </source>
</evidence>
<accession>Q98MP8</accession>
<dbReference type="eggNOG" id="COG0582">
    <property type="taxonomic scope" value="Bacteria"/>
</dbReference>
<keyword evidence="2" id="KW-0229">DNA integration</keyword>
<dbReference type="InterPro" id="IPR013762">
    <property type="entry name" value="Integrase-like_cat_sf"/>
</dbReference>